<dbReference type="InterPro" id="IPR040240">
    <property type="entry name" value="TAF1"/>
</dbReference>
<evidence type="ECO:0000313" key="5">
    <source>
        <dbReference type="EMBL" id="MQL90431.1"/>
    </source>
</evidence>
<evidence type="ECO:0000259" key="4">
    <source>
        <dbReference type="PROSITE" id="PS50053"/>
    </source>
</evidence>
<dbReference type="GO" id="GO:0051123">
    <property type="term" value="P:RNA polymerase II preinitiation complex assembly"/>
    <property type="evidence" value="ECO:0007669"/>
    <property type="project" value="TreeGrafter"/>
</dbReference>
<organism evidence="5 6">
    <name type="scientific">Colocasia esculenta</name>
    <name type="common">Wild taro</name>
    <name type="synonym">Arum esculentum</name>
    <dbReference type="NCBI Taxonomy" id="4460"/>
    <lineage>
        <taxon>Eukaryota</taxon>
        <taxon>Viridiplantae</taxon>
        <taxon>Streptophyta</taxon>
        <taxon>Embryophyta</taxon>
        <taxon>Tracheophyta</taxon>
        <taxon>Spermatophyta</taxon>
        <taxon>Magnoliopsida</taxon>
        <taxon>Liliopsida</taxon>
        <taxon>Araceae</taxon>
        <taxon>Aroideae</taxon>
        <taxon>Colocasieae</taxon>
        <taxon>Colocasia</taxon>
    </lineage>
</organism>
<feature type="region of interest" description="Disordered" evidence="3">
    <location>
        <begin position="121"/>
        <end position="148"/>
    </location>
</feature>
<dbReference type="SUPFAM" id="SSF54236">
    <property type="entry name" value="Ubiquitin-like"/>
    <property type="match status" value="1"/>
</dbReference>
<sequence>MLQGIGSPALKSVEPMDLTDIVEQDEEVFLHSTCHGEIVPRQTGLEEEDYVQVKEGDAAAMIDDQIRDSCLLSQPMKDGMTSDVSAGWQSPVLPKFYPLDQQDWEDEIIWGNSPPNFSHRSSGSCVISEHDSDSYTSNEEEEISTQNVTSGFQTDIDKHDYLASHTVLVDPFGSRILSEQADSHPSQRNDHPETLRLESDAENDGSMDANTVKGLGEICRDDTVRCFRRLSLQNKEFFEGDWLDQIIWDPSEQIPKPKLIFDLQDDQMLFEALEQSDIGNFHSYASTMILNHLSKSSAGYSFDISGQSGGSIGRFNFSNDKYYSNRKTGQQSKSHSKKRAIHGLKVLHSVPALKLQTMKPKLSNKDVANFHRPRALWFPHHNEFVAKSEGMLCAQGPIKIILKSLGGKGTKFHVAAEETLLSVRSKFAKKLDFKHTEKAKVYYSGKELDDDMSLAAQGVSPNSLLQLMRTKIHLWPRAQKLPGENKPLRPPGAFKKKSDLSVKDGHLFLMEYCEERPLLLGNIGMGARLCTYYQKSAPGDQSASSLRNGNSGLGNVLTLDPADRSPFLGDIGPGSSQSSLETNMYRAPLFPHKVSSTDYLLVRSAKGMLSLRRIDKLYVVGQQVVFSSTSFHTVSISFNRV</sequence>
<dbReference type="GO" id="GO:0017025">
    <property type="term" value="F:TBP-class protein binding"/>
    <property type="evidence" value="ECO:0007669"/>
    <property type="project" value="InterPro"/>
</dbReference>
<evidence type="ECO:0000313" key="6">
    <source>
        <dbReference type="Proteomes" id="UP000652761"/>
    </source>
</evidence>
<dbReference type="InterPro" id="IPR022591">
    <property type="entry name" value="TAF1_HAT_dom"/>
</dbReference>
<feature type="compositionally biased region" description="Basic and acidic residues" evidence="3">
    <location>
        <begin position="181"/>
        <end position="199"/>
    </location>
</feature>
<dbReference type="PANTHER" id="PTHR13900:SF0">
    <property type="entry name" value="TRANSCRIPTION INITIATION FACTOR TFIID SUBUNIT 1"/>
    <property type="match status" value="1"/>
</dbReference>
<keyword evidence="6" id="KW-1185">Reference proteome</keyword>
<dbReference type="SMART" id="SM00213">
    <property type="entry name" value="UBQ"/>
    <property type="match status" value="1"/>
</dbReference>
<protein>
    <recommendedName>
        <fullName evidence="4">Ubiquitin-like domain-containing protein</fullName>
    </recommendedName>
</protein>
<dbReference type="GO" id="GO:0004402">
    <property type="term" value="F:histone acetyltransferase activity"/>
    <property type="evidence" value="ECO:0007669"/>
    <property type="project" value="InterPro"/>
</dbReference>
<dbReference type="Pfam" id="PF12157">
    <property type="entry name" value="DUF3591"/>
    <property type="match status" value="1"/>
</dbReference>
<dbReference type="InterPro" id="IPR000626">
    <property type="entry name" value="Ubiquitin-like_dom"/>
</dbReference>
<dbReference type="Gene3D" id="3.10.20.90">
    <property type="entry name" value="Phosphatidylinositol 3-kinase Catalytic Subunit, Chain A, domain 1"/>
    <property type="match status" value="1"/>
</dbReference>
<gene>
    <name evidence="5" type="ORF">Taro_023034</name>
</gene>
<comment type="subcellular location">
    <subcellularLocation>
        <location evidence="1">Nucleus</location>
    </subcellularLocation>
</comment>
<evidence type="ECO:0000256" key="1">
    <source>
        <dbReference type="ARBA" id="ARBA00004123"/>
    </source>
</evidence>
<dbReference type="OrthoDB" id="21449at2759"/>
<reference evidence="5" key="1">
    <citation type="submission" date="2017-07" db="EMBL/GenBank/DDBJ databases">
        <title>Taro Niue Genome Assembly and Annotation.</title>
        <authorList>
            <person name="Atibalentja N."/>
            <person name="Keating K."/>
            <person name="Fields C.J."/>
        </authorList>
    </citation>
    <scope>NUCLEOTIDE SEQUENCE</scope>
    <source>
        <strain evidence="5">Niue_2</strain>
        <tissue evidence="5">Leaf</tissue>
    </source>
</reference>
<dbReference type="Proteomes" id="UP000652761">
    <property type="component" value="Unassembled WGS sequence"/>
</dbReference>
<dbReference type="GO" id="GO:0016251">
    <property type="term" value="F:RNA polymerase II general transcription initiation factor activity"/>
    <property type="evidence" value="ECO:0007669"/>
    <property type="project" value="InterPro"/>
</dbReference>
<comment type="caution">
    <text evidence="5">The sequence shown here is derived from an EMBL/GenBank/DDBJ whole genome shotgun (WGS) entry which is preliminary data.</text>
</comment>
<dbReference type="PROSITE" id="PS50053">
    <property type="entry name" value="UBIQUITIN_2"/>
    <property type="match status" value="1"/>
</dbReference>
<dbReference type="GO" id="GO:0005669">
    <property type="term" value="C:transcription factor TFIID complex"/>
    <property type="evidence" value="ECO:0007669"/>
    <property type="project" value="InterPro"/>
</dbReference>
<evidence type="ECO:0000256" key="2">
    <source>
        <dbReference type="ARBA" id="ARBA00023242"/>
    </source>
</evidence>
<accession>A0A843V2T8</accession>
<dbReference type="AlphaFoldDB" id="A0A843V2T8"/>
<feature type="region of interest" description="Disordered" evidence="3">
    <location>
        <begin position="179"/>
        <end position="209"/>
    </location>
</feature>
<evidence type="ECO:0000256" key="3">
    <source>
        <dbReference type="SAM" id="MobiDB-lite"/>
    </source>
</evidence>
<dbReference type="InterPro" id="IPR029071">
    <property type="entry name" value="Ubiquitin-like_domsf"/>
</dbReference>
<proteinExistence type="predicted"/>
<dbReference type="Pfam" id="PF00240">
    <property type="entry name" value="ubiquitin"/>
    <property type="match status" value="1"/>
</dbReference>
<name>A0A843V2T8_COLES</name>
<keyword evidence="2" id="KW-0539">Nucleus</keyword>
<feature type="domain" description="Ubiquitin-like" evidence="4">
    <location>
        <begin position="398"/>
        <end position="468"/>
    </location>
</feature>
<dbReference type="PANTHER" id="PTHR13900">
    <property type="entry name" value="TRANSCRIPTION INITIATION FACTOR TFIID"/>
    <property type="match status" value="1"/>
</dbReference>
<dbReference type="EMBL" id="NMUH01001241">
    <property type="protein sequence ID" value="MQL90431.1"/>
    <property type="molecule type" value="Genomic_DNA"/>
</dbReference>